<dbReference type="Ensembl" id="ENSDLAT00005069178.1">
    <property type="protein sequence ID" value="ENSDLAP00005065328.1"/>
    <property type="gene ID" value="ENSDLAG00005030644.1"/>
</dbReference>
<dbReference type="InterPro" id="IPR017452">
    <property type="entry name" value="GPCR_Rhodpsn_7TM"/>
</dbReference>
<feature type="transmembrane region" description="Helical" evidence="9">
    <location>
        <begin position="104"/>
        <end position="123"/>
    </location>
</feature>
<dbReference type="RefSeq" id="XP_051270634.1">
    <property type="nucleotide sequence ID" value="XM_051414674.1"/>
</dbReference>
<evidence type="ECO:0000256" key="6">
    <source>
        <dbReference type="ARBA" id="ARBA00023170"/>
    </source>
</evidence>
<protein>
    <recommendedName>
        <fullName evidence="10">G-protein coupled receptors family 1 profile domain-containing protein</fullName>
    </recommendedName>
</protein>
<comment type="similarity">
    <text evidence="8">Belongs to the G-protein coupled receptor 1 family.</text>
</comment>
<evidence type="ECO:0000256" key="9">
    <source>
        <dbReference type="SAM" id="Phobius"/>
    </source>
</evidence>
<evidence type="ECO:0000256" key="1">
    <source>
        <dbReference type="ARBA" id="ARBA00004141"/>
    </source>
</evidence>
<comment type="subcellular location">
    <subcellularLocation>
        <location evidence="1">Membrane</location>
        <topology evidence="1">Multi-pass membrane protein</topology>
    </subcellularLocation>
</comment>
<feature type="transmembrane region" description="Helical" evidence="9">
    <location>
        <begin position="278"/>
        <end position="300"/>
    </location>
</feature>
<evidence type="ECO:0000256" key="5">
    <source>
        <dbReference type="ARBA" id="ARBA00023136"/>
    </source>
</evidence>
<dbReference type="OrthoDB" id="10055255at2759"/>
<accession>A0A8P4K2S1</accession>
<dbReference type="GeneID" id="127371704"/>
<dbReference type="GeneTree" id="ENSGT01140000282516"/>
<dbReference type="AlphaFoldDB" id="A0A8P4K2S1"/>
<dbReference type="PANTHER" id="PTHR46048:SF10">
    <property type="entry name" value="HYDROXYCARBOXYLIC ACID RECEPTOR 1-4-RELATED"/>
    <property type="match status" value="1"/>
</dbReference>
<evidence type="ECO:0000256" key="2">
    <source>
        <dbReference type="ARBA" id="ARBA00022692"/>
    </source>
</evidence>
<evidence type="ECO:0000256" key="8">
    <source>
        <dbReference type="RuleBase" id="RU000688"/>
    </source>
</evidence>
<reference evidence="11" key="1">
    <citation type="submission" date="2025-08" db="UniProtKB">
        <authorList>
            <consortium name="Ensembl"/>
        </authorList>
    </citation>
    <scope>IDENTIFICATION</scope>
</reference>
<keyword evidence="5 9" id="KW-0472">Membrane</keyword>
<evidence type="ECO:0000313" key="12">
    <source>
        <dbReference type="Proteomes" id="UP000694389"/>
    </source>
</evidence>
<keyword evidence="4 8" id="KW-0297">G-protein coupled receptor</keyword>
<feature type="transmembrane region" description="Helical" evidence="9">
    <location>
        <begin position="233"/>
        <end position="258"/>
    </location>
</feature>
<proteinExistence type="inferred from homology"/>
<dbReference type="OMA" id="EFLLPWF"/>
<evidence type="ECO:0000256" key="4">
    <source>
        <dbReference type="ARBA" id="ARBA00023040"/>
    </source>
</evidence>
<dbReference type="InterPro" id="IPR000276">
    <property type="entry name" value="GPCR_Rhodpsn"/>
</dbReference>
<reference evidence="11" key="2">
    <citation type="submission" date="2025-09" db="UniProtKB">
        <authorList>
            <consortium name="Ensembl"/>
        </authorList>
    </citation>
    <scope>IDENTIFICATION</scope>
</reference>
<dbReference type="PROSITE" id="PS00237">
    <property type="entry name" value="G_PROTEIN_RECEP_F1_1"/>
    <property type="match status" value="1"/>
</dbReference>
<keyword evidence="12" id="KW-1185">Reference proteome</keyword>
<dbReference type="GO" id="GO:0004930">
    <property type="term" value="F:G protein-coupled receptor activity"/>
    <property type="evidence" value="ECO:0007669"/>
    <property type="project" value="UniProtKB-KW"/>
</dbReference>
<keyword evidence="3 9" id="KW-1133">Transmembrane helix</keyword>
<dbReference type="PANTHER" id="PTHR46048">
    <property type="entry name" value="HYDROXYCARBOXYLIC ACID RECEPTOR 2"/>
    <property type="match status" value="1"/>
</dbReference>
<dbReference type="PROSITE" id="PS50262">
    <property type="entry name" value="G_PROTEIN_RECEP_F1_2"/>
    <property type="match status" value="1"/>
</dbReference>
<dbReference type="Proteomes" id="UP000694389">
    <property type="component" value="Unassembled WGS sequence"/>
</dbReference>
<evidence type="ECO:0000256" key="3">
    <source>
        <dbReference type="ARBA" id="ARBA00022989"/>
    </source>
</evidence>
<name>A0A8P4K2S1_DICLA</name>
<dbReference type="GO" id="GO:0005886">
    <property type="term" value="C:plasma membrane"/>
    <property type="evidence" value="ECO:0007669"/>
    <property type="project" value="TreeGrafter"/>
</dbReference>
<feature type="transmembrane region" description="Helical" evidence="9">
    <location>
        <begin position="64"/>
        <end position="84"/>
    </location>
</feature>
<organism evidence="11 12">
    <name type="scientific">Dicentrarchus labrax</name>
    <name type="common">European seabass</name>
    <name type="synonym">Morone labrax</name>
    <dbReference type="NCBI Taxonomy" id="13489"/>
    <lineage>
        <taxon>Eukaryota</taxon>
        <taxon>Metazoa</taxon>
        <taxon>Chordata</taxon>
        <taxon>Craniata</taxon>
        <taxon>Vertebrata</taxon>
        <taxon>Euteleostomi</taxon>
        <taxon>Actinopterygii</taxon>
        <taxon>Neopterygii</taxon>
        <taxon>Teleostei</taxon>
        <taxon>Neoteleostei</taxon>
        <taxon>Acanthomorphata</taxon>
        <taxon>Eupercaria</taxon>
        <taxon>Moronidae</taxon>
        <taxon>Dicentrarchus</taxon>
    </lineage>
</organism>
<dbReference type="SUPFAM" id="SSF81321">
    <property type="entry name" value="Family A G protein-coupled receptor-like"/>
    <property type="match status" value="1"/>
</dbReference>
<dbReference type="Gene3D" id="1.20.1070.10">
    <property type="entry name" value="Rhodopsin 7-helix transmembrane proteins"/>
    <property type="match status" value="1"/>
</dbReference>
<dbReference type="Pfam" id="PF00001">
    <property type="entry name" value="7tm_1"/>
    <property type="match status" value="1"/>
</dbReference>
<evidence type="ECO:0000259" key="10">
    <source>
        <dbReference type="PROSITE" id="PS50262"/>
    </source>
</evidence>
<dbReference type="PRINTS" id="PR00237">
    <property type="entry name" value="GPCRRHODOPSN"/>
</dbReference>
<keyword evidence="7 8" id="KW-0807">Transducer</keyword>
<evidence type="ECO:0000256" key="7">
    <source>
        <dbReference type="ARBA" id="ARBA00023224"/>
    </source>
</evidence>
<gene>
    <name evidence="11" type="primary">hcar1-3</name>
</gene>
<dbReference type="InterPro" id="IPR051893">
    <property type="entry name" value="HCARs"/>
</dbReference>
<sequence length="338" mass="38496">MNSTGATEMMNKTLMHCSMLPTQDLGTLFQRILMILEIVVGLPANIVALCIFCFHMKYWKPHTLFLFNLVLADFLLLMSVPFRIDANLRGENWVFGPTWCRINLFMLSVNRSASIAFMTAVAVDRYFKVVHPLHCVSRITLTQSALLSGLMWMAVIALRTPLLTINLLRQHGNISLCRSFSSYTVVPLVIKLHYVAFTVEFLLPWFLLLFCSARITCFLLKRQVGGQKKVRRAILAVGVITLVFTFCFMPSVLTGLGGVYIKYFHPKDCMSYNQITRVFVLCIGFTYFNSALDPIVYAFCSSMFRDAFKSFFSHLGYVKNNARADNTVTAEQHKLSDY</sequence>
<keyword evidence="2 8" id="KW-0812">Transmembrane</keyword>
<feature type="transmembrane region" description="Helical" evidence="9">
    <location>
        <begin position="28"/>
        <end position="52"/>
    </location>
</feature>
<feature type="transmembrane region" description="Helical" evidence="9">
    <location>
        <begin position="135"/>
        <end position="158"/>
    </location>
</feature>
<keyword evidence="6 8" id="KW-0675">Receptor</keyword>
<feature type="transmembrane region" description="Helical" evidence="9">
    <location>
        <begin position="202"/>
        <end position="221"/>
    </location>
</feature>
<dbReference type="CTD" id="100148539"/>
<evidence type="ECO:0000313" key="11">
    <source>
        <dbReference type="Ensembl" id="ENSDLAP00005065328.1"/>
    </source>
</evidence>
<feature type="domain" description="G-protein coupled receptors family 1 profile" evidence="10">
    <location>
        <begin position="44"/>
        <end position="297"/>
    </location>
</feature>